<evidence type="ECO:0000259" key="14">
    <source>
        <dbReference type="PROSITE" id="PS50110"/>
    </source>
</evidence>
<dbReference type="Gene3D" id="2.10.70.100">
    <property type="match status" value="3"/>
</dbReference>
<name>A0A2S5A4V1_9FLAO</name>
<dbReference type="InterPro" id="IPR035965">
    <property type="entry name" value="PAS-like_dom_sf"/>
</dbReference>
<feature type="domain" description="PAS" evidence="15">
    <location>
        <begin position="318"/>
        <end position="388"/>
    </location>
</feature>
<evidence type="ECO:0000256" key="11">
    <source>
        <dbReference type="PROSITE-ProRule" id="PRU00169"/>
    </source>
</evidence>
<dbReference type="InterPro" id="IPR001789">
    <property type="entry name" value="Sig_transdc_resp-reg_receiver"/>
</dbReference>
<feature type="domain" description="PAC" evidence="16">
    <location>
        <begin position="1585"/>
        <end position="1637"/>
    </location>
</feature>
<dbReference type="Pfam" id="PF13426">
    <property type="entry name" value="PAS_9"/>
    <property type="match status" value="5"/>
</dbReference>
<evidence type="ECO:0000256" key="5">
    <source>
        <dbReference type="ARBA" id="ARBA00022741"/>
    </source>
</evidence>
<dbReference type="Pfam" id="PF08447">
    <property type="entry name" value="PAS_3"/>
    <property type="match status" value="4"/>
</dbReference>
<feature type="domain" description="PAC" evidence="16">
    <location>
        <begin position="389"/>
        <end position="442"/>
    </location>
</feature>
<feature type="domain" description="PAS" evidence="15">
    <location>
        <begin position="1263"/>
        <end position="1333"/>
    </location>
</feature>
<dbReference type="NCBIfam" id="TIGR00229">
    <property type="entry name" value="sensory_box"/>
    <property type="match status" value="8"/>
</dbReference>
<dbReference type="Gene3D" id="1.10.287.130">
    <property type="match status" value="1"/>
</dbReference>
<dbReference type="PROSITE" id="PS50110">
    <property type="entry name" value="RESPONSE_REGULATORY"/>
    <property type="match status" value="1"/>
</dbReference>
<dbReference type="RefSeq" id="WP_103806744.1">
    <property type="nucleotide sequence ID" value="NZ_PQVG01000008.1"/>
</dbReference>
<feature type="domain" description="PAC" evidence="16">
    <location>
        <begin position="778"/>
        <end position="830"/>
    </location>
</feature>
<keyword evidence="3 11" id="KW-0597">Phosphoprotein</keyword>
<dbReference type="SMART" id="SM00091">
    <property type="entry name" value="PAS"/>
    <property type="match status" value="9"/>
</dbReference>
<dbReference type="Pfam" id="PF13185">
    <property type="entry name" value="GAF_2"/>
    <property type="match status" value="1"/>
</dbReference>
<dbReference type="Gene3D" id="3.40.50.2300">
    <property type="match status" value="1"/>
</dbReference>
<feature type="domain" description="Histidine kinase" evidence="13">
    <location>
        <begin position="1655"/>
        <end position="1873"/>
    </location>
</feature>
<dbReference type="Gene3D" id="3.30.565.10">
    <property type="entry name" value="Histidine kinase-like ATPase, C-terminal domain"/>
    <property type="match status" value="1"/>
</dbReference>
<dbReference type="SMART" id="SM00448">
    <property type="entry name" value="REC"/>
    <property type="match status" value="1"/>
</dbReference>
<feature type="domain" description="PAS" evidence="15">
    <location>
        <begin position="1136"/>
        <end position="1197"/>
    </location>
</feature>
<dbReference type="GO" id="GO:0005524">
    <property type="term" value="F:ATP binding"/>
    <property type="evidence" value="ECO:0007669"/>
    <property type="project" value="UniProtKB-KW"/>
</dbReference>
<feature type="domain" description="PAC" evidence="16">
    <location>
        <begin position="906"/>
        <end position="959"/>
    </location>
</feature>
<feature type="domain" description="PAC" evidence="16">
    <location>
        <begin position="645"/>
        <end position="698"/>
    </location>
</feature>
<keyword evidence="8" id="KW-0902">Two-component regulatory system</keyword>
<feature type="domain" description="PAC" evidence="16">
    <location>
        <begin position="517"/>
        <end position="569"/>
    </location>
</feature>
<reference evidence="17 18" key="1">
    <citation type="submission" date="2018-01" db="EMBL/GenBank/DDBJ databases">
        <authorList>
            <person name="Gaut B.S."/>
            <person name="Morton B.R."/>
            <person name="Clegg M.T."/>
            <person name="Duvall M.R."/>
        </authorList>
    </citation>
    <scope>NUCLEOTIDE SEQUENCE [LARGE SCALE GENOMIC DNA]</scope>
    <source>
        <strain evidence="17 18">HR-AY</strain>
    </source>
</reference>
<dbReference type="InterPro" id="IPR000014">
    <property type="entry name" value="PAS"/>
</dbReference>
<evidence type="ECO:0000256" key="12">
    <source>
        <dbReference type="SAM" id="Coils"/>
    </source>
</evidence>
<dbReference type="PANTHER" id="PTHR43304">
    <property type="entry name" value="PHYTOCHROME-LIKE PROTEIN CPH1"/>
    <property type="match status" value="1"/>
</dbReference>
<evidence type="ECO:0000259" key="15">
    <source>
        <dbReference type="PROSITE" id="PS50112"/>
    </source>
</evidence>
<dbReference type="Pfam" id="PF00072">
    <property type="entry name" value="Response_reg"/>
    <property type="match status" value="1"/>
</dbReference>
<organism evidence="17 18">
    <name type="scientific">Flavobacterium alvei</name>
    <dbReference type="NCBI Taxonomy" id="2080416"/>
    <lineage>
        <taxon>Bacteria</taxon>
        <taxon>Pseudomonadati</taxon>
        <taxon>Bacteroidota</taxon>
        <taxon>Flavobacteriia</taxon>
        <taxon>Flavobacteriales</taxon>
        <taxon>Flavobacteriaceae</taxon>
        <taxon>Flavobacterium</taxon>
    </lineage>
</organism>
<dbReference type="PRINTS" id="PR00344">
    <property type="entry name" value="BCTRLSENSOR"/>
</dbReference>
<dbReference type="InterPro" id="IPR013655">
    <property type="entry name" value="PAS_fold_3"/>
</dbReference>
<evidence type="ECO:0000256" key="10">
    <source>
        <dbReference type="ARBA" id="ARBA00068150"/>
    </source>
</evidence>
<dbReference type="InterPro" id="IPR011006">
    <property type="entry name" value="CheY-like_superfamily"/>
</dbReference>
<comment type="caution">
    <text evidence="17">The sequence shown here is derived from an EMBL/GenBank/DDBJ whole genome shotgun (WGS) entry which is preliminary data.</text>
</comment>
<feature type="domain" description="PAC" evidence="16">
    <location>
        <begin position="1211"/>
        <end position="1262"/>
    </location>
</feature>
<keyword evidence="12" id="KW-0175">Coiled coil</keyword>
<dbReference type="PANTHER" id="PTHR43304:SF1">
    <property type="entry name" value="PAC DOMAIN-CONTAINING PROTEIN"/>
    <property type="match status" value="1"/>
</dbReference>
<dbReference type="InterPro" id="IPR000700">
    <property type="entry name" value="PAS-assoc_C"/>
</dbReference>
<dbReference type="SUPFAM" id="SSF47384">
    <property type="entry name" value="Homodimeric domain of signal transducing histidine kinase"/>
    <property type="match status" value="1"/>
</dbReference>
<dbReference type="Pfam" id="PF00512">
    <property type="entry name" value="HisKA"/>
    <property type="match status" value="1"/>
</dbReference>
<dbReference type="Pfam" id="PF02518">
    <property type="entry name" value="HATPase_c"/>
    <property type="match status" value="1"/>
</dbReference>
<feature type="domain" description="PAS" evidence="15">
    <location>
        <begin position="706"/>
        <end position="776"/>
    </location>
</feature>
<dbReference type="InterPro" id="IPR003661">
    <property type="entry name" value="HisK_dim/P_dom"/>
</dbReference>
<dbReference type="CDD" id="cd00130">
    <property type="entry name" value="PAS"/>
    <property type="match status" value="9"/>
</dbReference>
<evidence type="ECO:0000256" key="1">
    <source>
        <dbReference type="ARBA" id="ARBA00000085"/>
    </source>
</evidence>
<feature type="domain" description="Response regulatory" evidence="14">
    <location>
        <begin position="1898"/>
        <end position="2013"/>
    </location>
</feature>
<dbReference type="SUPFAM" id="SSF55781">
    <property type="entry name" value="GAF domain-like"/>
    <property type="match status" value="1"/>
</dbReference>
<dbReference type="OrthoDB" id="9124519at2"/>
<keyword evidence="7" id="KW-0067">ATP-binding</keyword>
<dbReference type="PROSITE" id="PS50112">
    <property type="entry name" value="PAS"/>
    <property type="match status" value="7"/>
</dbReference>
<dbReference type="InterPro" id="IPR036097">
    <property type="entry name" value="HisK_dim/P_sf"/>
</dbReference>
<dbReference type="PROSITE" id="PS50109">
    <property type="entry name" value="HIS_KIN"/>
    <property type="match status" value="1"/>
</dbReference>
<comment type="catalytic activity">
    <reaction evidence="1">
        <text>ATP + protein L-histidine = ADP + protein N-phospho-L-histidine.</text>
        <dbReference type="EC" id="2.7.13.3"/>
    </reaction>
</comment>
<evidence type="ECO:0000256" key="6">
    <source>
        <dbReference type="ARBA" id="ARBA00022777"/>
    </source>
</evidence>
<feature type="coiled-coil region" evidence="12">
    <location>
        <begin position="301"/>
        <end position="328"/>
    </location>
</feature>
<dbReference type="CDD" id="cd00082">
    <property type="entry name" value="HisKA"/>
    <property type="match status" value="1"/>
</dbReference>
<keyword evidence="18" id="KW-1185">Reference proteome</keyword>
<dbReference type="Gene3D" id="3.30.450.40">
    <property type="match status" value="1"/>
</dbReference>
<accession>A0A2S5A4V1</accession>
<dbReference type="InterPro" id="IPR003594">
    <property type="entry name" value="HATPase_dom"/>
</dbReference>
<dbReference type="GO" id="GO:0006355">
    <property type="term" value="P:regulation of DNA-templated transcription"/>
    <property type="evidence" value="ECO:0007669"/>
    <property type="project" value="InterPro"/>
</dbReference>
<evidence type="ECO:0000256" key="3">
    <source>
        <dbReference type="ARBA" id="ARBA00022553"/>
    </source>
</evidence>
<dbReference type="InterPro" id="IPR013767">
    <property type="entry name" value="PAS_fold"/>
</dbReference>
<dbReference type="CDD" id="cd17546">
    <property type="entry name" value="REC_hyHK_CKI1_RcsC-like"/>
    <property type="match status" value="1"/>
</dbReference>
<feature type="domain" description="PAC" evidence="16">
    <location>
        <begin position="1455"/>
        <end position="1509"/>
    </location>
</feature>
<dbReference type="SMART" id="SM00387">
    <property type="entry name" value="HATPase_c"/>
    <property type="match status" value="1"/>
</dbReference>
<dbReference type="SMART" id="SM00388">
    <property type="entry name" value="HisKA"/>
    <property type="match status" value="1"/>
</dbReference>
<dbReference type="InterPro" id="IPR003018">
    <property type="entry name" value="GAF"/>
</dbReference>
<dbReference type="FunFam" id="3.30.565.10:FF:000010">
    <property type="entry name" value="Sensor histidine kinase RcsC"/>
    <property type="match status" value="1"/>
</dbReference>
<dbReference type="CDD" id="cd16922">
    <property type="entry name" value="HATPase_EvgS-ArcB-TorS-like"/>
    <property type="match status" value="1"/>
</dbReference>
<feature type="domain" description="PAC" evidence="16">
    <location>
        <begin position="267"/>
        <end position="317"/>
    </location>
</feature>
<protein>
    <recommendedName>
        <fullName evidence="10">Sensory/regulatory protein RpfC</fullName>
        <ecNumber evidence="2">2.7.13.3</ecNumber>
    </recommendedName>
</protein>
<dbReference type="FunFam" id="1.10.287.130:FF:000002">
    <property type="entry name" value="Two-component osmosensing histidine kinase"/>
    <property type="match status" value="1"/>
</dbReference>
<dbReference type="SUPFAM" id="SSF52172">
    <property type="entry name" value="CheY-like"/>
    <property type="match status" value="1"/>
</dbReference>
<gene>
    <name evidence="17" type="ORF">C3L50_13670</name>
</gene>
<dbReference type="InterPro" id="IPR004358">
    <property type="entry name" value="Sig_transdc_His_kin-like_C"/>
</dbReference>
<dbReference type="InterPro" id="IPR001610">
    <property type="entry name" value="PAC"/>
</dbReference>
<dbReference type="InterPro" id="IPR052162">
    <property type="entry name" value="Sensor_kinase/Photoreceptor"/>
</dbReference>
<feature type="domain" description="PAS" evidence="15">
    <location>
        <begin position="443"/>
        <end position="513"/>
    </location>
</feature>
<sequence length="2014" mass="232130">MKKSVPKSELEIILHKKGTEIIKNKIPIDDSNHTASEIIKILNEFKILSLLESKKLKEELKTTQEYPEITGPKYTELYDFAPSGYYILSDSAEILGLNLMGANILGKERSYLLNRRFTFFIDDDDKIAFSSFLNKVFASETKVSCEIRLHINKTTLYLHLDGIAIENKKQSLITAIDITEKKINEQKLKINEQKYQTIFENERDSIGIFRLDKDGEPGPFIEVNNATTKLFGYSKEELLSFTVYDLEKISKKTKDERIKNLKLHGKIDFETVIKTKNGEEKNIEVQVALINYINELAIMNVTRDITERKQLENNIKKAYENLGTIMEAIPDLLFEVGLDGKIYHYQSHSDDFLAVPPEIFVGKFFQEVLPVEASNIIFEALKEANKNGWSIGKQFSLEIQKEKFWFELSVSKINDSKNKDKHFIALSRNITVRKKAIEALKESEEKLQTIFDIANSGILSVNKEGEFIFVNDWWIKTLGYTYEEIYKLTFIDITHPDDIEQSKLLVQKIYNGELDKCSFEKRYIRKDKSVFWGNISISANRNKNNEIENATAIVIDITSQKLAEDSLKESEKFLKQTQFIAQLGSYSLDIQTNKWTSSEILDSIFGINSNFDHTIENWTTLIHPEWRQTMMDYFTNDVIGKKQAFDKEYKIIKQNNQEERWVHRMGELVFNDKNEPIKMIGTIQDITERKNAEFEIIKAKEKAEISSEYLHNIINNVGDPVFVKDDQSRILVVNDAFCKMFGKNKAEIIGKTLAEDVSKEEQESFLKIDKQVLEDGQENINEELLTVRGGKTLTISTTKTRFIDANGNKFIVAVIHDITRRKENEKKIQESENFLKKTQLIANLGTYALDIETATWKTSQVLDSIFGIDANYEKSLSGWKPIIHKDWREPVTNYFFNEVLAKKNTFDLEFKIIRQNDESERWIHGLGELQFNDKNQPIKMLGSIQDITERKEKYKELEKLNRAHLLNSEINNLILRAHNQETLFQEICKIAVTYGKFRMCWIGLLDEVTNEIIPTNWYGYEEGYLSKLKSIHIENPNEGKCPAAQALINNKSIVCNDIANDPKMKPWRNEALKRGYRSSLALPIIIRNKTIGIFNLYSEENNFFMSKEEIELLEKVSDNMAFSIESILNKQDRKQAEERFRDIVDSTNGIVWEADAKTSTYSYISKQAERLTGYTLEEWYVPKFWENHLHPDDKQKIIAFCALQTEKMISYDITYRFITQKNKIIWLKALTNVIEEDGKPKWLRGVMFDITEQKETEESLFESEEKYRSLVENSTNAIIIQVDGKIVFINNECVNLIASKSKNQILGKSILQFVHPFNRAEVYKMLKEVSKEGNSFPSTEEKFLRMDGLTIDVEIKAIPTIFQRKQAVQLIIQDITERKKSEVQLRQLSQAVEQNPATIVITDLMGNIQYVNPKFELTTGYSFEEVQGKNSRILNSGHTKPNEYKAMWDSIVLGNDWHGEFYNKRKDGTFYWEYALISPIINEKGKTTHYIAIKEDITDRKKIEKEKQLLTESLTEAQTLAKIGSWETDLTTFDVVLSEEFYKIYELDPTSFQASHLGIMNSIHPDDRERVDAQFKNSFNKNTYNTMEHRIITPSGKIKYVEANWHISYDEQGHPLRAIGTTQDITHSKLTEFELTKAKEKAEESDRLKSAFLANMSHEIRTPMNGILGFTKLLKEPKLSGKNQQEYINIIEKSGNRMLSIINDIISISKVESGQTEISISETNVNEQIKDLYTFFKHEANQKGLELTYSNTLNDKEANIKTDKEKLDAILTNLVKNALKFTNEGTIEFGYAKKGEFLEFFVKDTGTGISENQKELIFERFRQANESVSRNFGGSGLGLTISKAYTELLNGKIWVESEEGKGSTFYFTIPFIPTKNEVNEEEIDTKIEKIDAPLRKLKILIVEDDAVSKLLIKIAVKKFAGEILNANTGIEAIEACRNNPDIDLVMMDVNMPEMGGYEATNKIREFNKDLVIIAQTANAFASDRDDAIAAGCTDYISKPVNLASLSTLIYKYFK</sequence>
<dbReference type="PROSITE" id="PS50113">
    <property type="entry name" value="PAC"/>
    <property type="match status" value="10"/>
</dbReference>
<dbReference type="SUPFAM" id="SSF55785">
    <property type="entry name" value="PYP-like sensor domain (PAS domain)"/>
    <property type="match status" value="11"/>
</dbReference>
<proteinExistence type="predicted"/>
<feature type="domain" description="PAC" evidence="16">
    <location>
        <begin position="1337"/>
        <end position="1387"/>
    </location>
</feature>
<feature type="domain" description="PAS" evidence="15">
    <location>
        <begin position="191"/>
        <end position="240"/>
    </location>
</feature>
<evidence type="ECO:0000313" key="17">
    <source>
        <dbReference type="EMBL" id="POY37620.1"/>
    </source>
</evidence>
<dbReference type="Pfam" id="PF00989">
    <property type="entry name" value="PAS"/>
    <property type="match status" value="1"/>
</dbReference>
<evidence type="ECO:0000256" key="7">
    <source>
        <dbReference type="ARBA" id="ARBA00022840"/>
    </source>
</evidence>
<comment type="subunit">
    <text evidence="9">At low DSF concentrations, interacts with RpfF.</text>
</comment>
<feature type="domain" description="PAS" evidence="15">
    <location>
        <begin position="1384"/>
        <end position="1430"/>
    </location>
</feature>
<dbReference type="EC" id="2.7.13.3" evidence="2"/>
<evidence type="ECO:0000256" key="8">
    <source>
        <dbReference type="ARBA" id="ARBA00023012"/>
    </source>
</evidence>
<keyword evidence="5" id="KW-0547">Nucleotide-binding</keyword>
<dbReference type="SMART" id="SM00086">
    <property type="entry name" value="PAC"/>
    <property type="match status" value="10"/>
</dbReference>
<dbReference type="InterPro" id="IPR005467">
    <property type="entry name" value="His_kinase_dom"/>
</dbReference>
<dbReference type="GO" id="GO:0000155">
    <property type="term" value="F:phosphorelay sensor kinase activity"/>
    <property type="evidence" value="ECO:0007669"/>
    <property type="project" value="InterPro"/>
</dbReference>
<dbReference type="Proteomes" id="UP000237310">
    <property type="component" value="Unassembled WGS sequence"/>
</dbReference>
<dbReference type="InterPro" id="IPR029016">
    <property type="entry name" value="GAF-like_dom_sf"/>
</dbReference>
<dbReference type="SUPFAM" id="SSF55874">
    <property type="entry name" value="ATPase domain of HSP90 chaperone/DNA topoisomerase II/histidine kinase"/>
    <property type="match status" value="1"/>
</dbReference>
<evidence type="ECO:0000256" key="4">
    <source>
        <dbReference type="ARBA" id="ARBA00022679"/>
    </source>
</evidence>
<evidence type="ECO:0000256" key="2">
    <source>
        <dbReference type="ARBA" id="ARBA00012438"/>
    </source>
</evidence>
<evidence type="ECO:0000256" key="9">
    <source>
        <dbReference type="ARBA" id="ARBA00064003"/>
    </source>
</evidence>
<evidence type="ECO:0000259" key="13">
    <source>
        <dbReference type="PROSITE" id="PS50109"/>
    </source>
</evidence>
<evidence type="ECO:0000313" key="18">
    <source>
        <dbReference type="Proteomes" id="UP000237310"/>
    </source>
</evidence>
<dbReference type="SMART" id="SM00065">
    <property type="entry name" value="GAF"/>
    <property type="match status" value="1"/>
</dbReference>
<dbReference type="InterPro" id="IPR036890">
    <property type="entry name" value="HATPase_C_sf"/>
</dbReference>
<dbReference type="Gene3D" id="3.30.450.20">
    <property type="entry name" value="PAS domain"/>
    <property type="match status" value="11"/>
</dbReference>
<keyword evidence="4" id="KW-0808">Transferase</keyword>
<feature type="modified residue" description="4-aspartylphosphate" evidence="11">
    <location>
        <position position="1948"/>
    </location>
</feature>
<evidence type="ECO:0000259" key="16">
    <source>
        <dbReference type="PROSITE" id="PS50113"/>
    </source>
</evidence>
<keyword evidence="6" id="KW-0418">Kinase</keyword>
<dbReference type="EMBL" id="PQVG01000008">
    <property type="protein sequence ID" value="POY37620.1"/>
    <property type="molecule type" value="Genomic_DNA"/>
</dbReference>